<reference evidence="2 3" key="2">
    <citation type="journal article" date="2014" name="Int. J. Syst. Evol. Microbiol.">
        <title>Methanobacterium paludis sp. nov. and a novel strain of Methanobacterium lacus isolated from northern peatlands.</title>
        <authorList>
            <person name="Cadillo-Quiroz H."/>
            <person name="Brauer S.L."/>
            <person name="Goodson N."/>
            <person name="Yavitt J.B."/>
            <person name="Zinder S.H."/>
        </authorList>
    </citation>
    <scope>NUCLEOTIDE SEQUENCE [LARGE SCALE GENOMIC DNA]</scope>
    <source>
        <strain evidence="2 3">AL-21</strain>
    </source>
</reference>
<evidence type="ECO:0008006" key="4">
    <source>
        <dbReference type="Google" id="ProtNLM"/>
    </source>
</evidence>
<proteinExistence type="predicted"/>
<gene>
    <name evidence="2" type="ordered locus">Metbo_1470</name>
</gene>
<dbReference type="EMBL" id="CP002551">
    <property type="protein sequence ID" value="ADZ09706.1"/>
    <property type="molecule type" value="Genomic_DNA"/>
</dbReference>
<organism evidence="2 3">
    <name type="scientific">Methanobacterium lacus (strain AL-21)</name>
    <dbReference type="NCBI Taxonomy" id="877455"/>
    <lineage>
        <taxon>Archaea</taxon>
        <taxon>Methanobacteriati</taxon>
        <taxon>Methanobacteriota</taxon>
        <taxon>Methanomada group</taxon>
        <taxon>Methanobacteria</taxon>
        <taxon>Methanobacteriales</taxon>
        <taxon>Methanobacteriaceae</taxon>
        <taxon>Methanobacterium</taxon>
    </lineage>
</organism>
<keyword evidence="1" id="KW-1133">Transmembrane helix</keyword>
<keyword evidence="1" id="KW-0472">Membrane</keyword>
<dbReference type="InterPro" id="IPR025098">
    <property type="entry name" value="DUF4013"/>
</dbReference>
<dbReference type="OrthoDB" id="107590at2157"/>
<evidence type="ECO:0000313" key="2">
    <source>
        <dbReference type="EMBL" id="ADZ09706.1"/>
    </source>
</evidence>
<feature type="transmembrane region" description="Helical" evidence="1">
    <location>
        <begin position="181"/>
        <end position="207"/>
    </location>
</feature>
<reference evidence="3" key="1">
    <citation type="submission" date="2011-02" db="EMBL/GenBank/DDBJ databases">
        <title>Complete sequence of Methanobacterium sp. AL-21.</title>
        <authorList>
            <consortium name="US DOE Joint Genome Institute"/>
            <person name="Lucas S."/>
            <person name="Copeland A."/>
            <person name="Lapidus A."/>
            <person name="Cheng J.-F."/>
            <person name="Goodwin L."/>
            <person name="Pitluck S."/>
            <person name="Chertkov O."/>
            <person name="Detter J.C."/>
            <person name="Han C."/>
            <person name="Tapia R."/>
            <person name="Land M."/>
            <person name="Hauser L."/>
            <person name="Kyrpides N."/>
            <person name="Ivanova N."/>
            <person name="Mikhailova N."/>
            <person name="Pagani I."/>
            <person name="Cadillo-Quiroz H."/>
            <person name="Imachi H."/>
            <person name="Zinder S."/>
            <person name="Liu W."/>
            <person name="Woyke T."/>
        </authorList>
    </citation>
    <scope>NUCLEOTIDE SEQUENCE [LARGE SCALE GENOMIC DNA]</scope>
    <source>
        <strain evidence="3">AL-21</strain>
    </source>
</reference>
<evidence type="ECO:0000313" key="3">
    <source>
        <dbReference type="Proteomes" id="UP000007490"/>
    </source>
</evidence>
<protein>
    <recommendedName>
        <fullName evidence="4">DUF4013 domain-containing protein</fullName>
    </recommendedName>
</protein>
<feature type="transmembrane region" description="Helical" evidence="1">
    <location>
        <begin position="131"/>
        <end position="160"/>
    </location>
</feature>
<feature type="transmembrane region" description="Helical" evidence="1">
    <location>
        <begin position="21"/>
        <end position="40"/>
    </location>
</feature>
<dbReference type="Proteomes" id="UP000007490">
    <property type="component" value="Chromosome"/>
</dbReference>
<dbReference type="AlphaFoldDB" id="F0T8F5"/>
<dbReference type="HOGENOM" id="CLU_623508_0_0_2"/>
<dbReference type="GeneID" id="10277921"/>
<accession>F0T8F5</accession>
<keyword evidence="1" id="KW-0812">Transmembrane</keyword>
<dbReference type="eggNOG" id="arCOG02879">
    <property type="taxonomic scope" value="Archaea"/>
</dbReference>
<feature type="transmembrane region" description="Helical" evidence="1">
    <location>
        <begin position="307"/>
        <end position="325"/>
    </location>
</feature>
<dbReference type="RefSeq" id="WP_013645057.1">
    <property type="nucleotide sequence ID" value="NC_015216.1"/>
</dbReference>
<keyword evidence="3" id="KW-1185">Reference proteome</keyword>
<evidence type="ECO:0000256" key="1">
    <source>
        <dbReference type="SAM" id="Phobius"/>
    </source>
</evidence>
<feature type="transmembrane region" description="Helical" evidence="1">
    <location>
        <begin position="85"/>
        <end position="111"/>
    </location>
</feature>
<sequence>MKIGEIVKDSLKYPFSDWKKFLIFGILVMFNSLNAIFQSLGMDRLLISMLGIIGLLFGVLVFGYEIRILKLSLNGVAKLPPFNDWFDIIINGIFVIVVAIAYSIPLIMILMFGGLSLGLTIGSIGTNGATIFLVILIAIIFLYLIIISPIFLMSLANMAFYNDDLGAAFKFRDIFYKISNIGWGNLIIWYITIAIICMGILFLGAVIEVFFNLIGLKVIGVVLIPLIVLPYLSIYIFRSVALFYLSEDQGFLECEKCGGYYELQPGESLEDFEKCQCGGELKYNKQPDKRDNRSFIENLKSLNKKQGLIIVGILALIIGMPFIFAQHMPQHIITTNSTLIGTYNVSNLNNPNSVGTFVVIPPGTTNIKVEYNLSWTPAKTGANGFDITGYNTNITGWDSLPDNKNVIYNKGISLFENGQNKTGTLNLDGNTIRSLVISGNGVNGTVKIYAIKTKFTLWS</sequence>
<feature type="transmembrane region" description="Helical" evidence="1">
    <location>
        <begin position="46"/>
        <end position="64"/>
    </location>
</feature>
<feature type="transmembrane region" description="Helical" evidence="1">
    <location>
        <begin position="213"/>
        <end position="237"/>
    </location>
</feature>
<dbReference type="KEGG" id="mel:Metbo_1470"/>
<dbReference type="Pfam" id="PF13197">
    <property type="entry name" value="DUF4013"/>
    <property type="match status" value="1"/>
</dbReference>
<name>F0T8F5_METLA</name>